<feature type="transmembrane region" description="Helical" evidence="2">
    <location>
        <begin position="68"/>
        <end position="89"/>
    </location>
</feature>
<feature type="domain" description="Acyltransferase 3" evidence="3">
    <location>
        <begin position="17"/>
        <end position="365"/>
    </location>
</feature>
<organism evidence="4 5">
    <name type="scientific">Cellulomonas cellasea</name>
    <dbReference type="NCBI Taxonomy" id="43670"/>
    <lineage>
        <taxon>Bacteria</taxon>
        <taxon>Bacillati</taxon>
        <taxon>Actinomycetota</taxon>
        <taxon>Actinomycetes</taxon>
        <taxon>Micrococcales</taxon>
        <taxon>Cellulomonadaceae</taxon>
        <taxon>Cellulomonas</taxon>
    </lineage>
</organism>
<dbReference type="RefSeq" id="WP_183298027.1">
    <property type="nucleotide sequence ID" value="NZ_JACHVX010000008.1"/>
</dbReference>
<evidence type="ECO:0000313" key="5">
    <source>
        <dbReference type="Proteomes" id="UP000518206"/>
    </source>
</evidence>
<evidence type="ECO:0000256" key="2">
    <source>
        <dbReference type="SAM" id="Phobius"/>
    </source>
</evidence>
<evidence type="ECO:0000313" key="4">
    <source>
        <dbReference type="EMBL" id="MBB2925299.1"/>
    </source>
</evidence>
<gene>
    <name evidence="4" type="ORF">FHR80_004239</name>
</gene>
<keyword evidence="2" id="KW-0812">Transmembrane</keyword>
<accession>A0A7W4YDL6</accession>
<reference evidence="4 5" key="2">
    <citation type="submission" date="2020-08" db="EMBL/GenBank/DDBJ databases">
        <authorList>
            <person name="Partida-Martinez L."/>
            <person name="Huntemann M."/>
            <person name="Clum A."/>
            <person name="Wang J."/>
            <person name="Palaniappan K."/>
            <person name="Ritter S."/>
            <person name="Chen I.-M."/>
            <person name="Stamatis D."/>
            <person name="Reddy T."/>
            <person name="O'Malley R."/>
            <person name="Daum C."/>
            <person name="Shapiro N."/>
            <person name="Ivanova N."/>
            <person name="Kyrpides N."/>
            <person name="Woyke T."/>
        </authorList>
    </citation>
    <scope>NUCLEOTIDE SEQUENCE [LARGE SCALE GENOMIC DNA]</scope>
    <source>
        <strain evidence="4 5">RAS26</strain>
    </source>
</reference>
<dbReference type="GO" id="GO:0016747">
    <property type="term" value="F:acyltransferase activity, transferring groups other than amino-acyl groups"/>
    <property type="evidence" value="ECO:0007669"/>
    <property type="project" value="InterPro"/>
</dbReference>
<feature type="transmembrane region" description="Helical" evidence="2">
    <location>
        <begin position="173"/>
        <end position="193"/>
    </location>
</feature>
<dbReference type="InterPro" id="IPR002656">
    <property type="entry name" value="Acyl_transf_3_dom"/>
</dbReference>
<dbReference type="AlphaFoldDB" id="A0A7W4YDL6"/>
<evidence type="ECO:0000259" key="3">
    <source>
        <dbReference type="Pfam" id="PF01757"/>
    </source>
</evidence>
<feature type="transmembrane region" description="Helical" evidence="2">
    <location>
        <begin position="318"/>
        <end position="342"/>
    </location>
</feature>
<feature type="transmembrane region" description="Helical" evidence="2">
    <location>
        <begin position="252"/>
        <end position="271"/>
    </location>
</feature>
<dbReference type="EMBL" id="JACHVX010000008">
    <property type="protein sequence ID" value="MBB2925299.1"/>
    <property type="molecule type" value="Genomic_DNA"/>
</dbReference>
<keyword evidence="2" id="KW-0472">Membrane</keyword>
<feature type="transmembrane region" description="Helical" evidence="2">
    <location>
        <begin position="110"/>
        <end position="133"/>
    </location>
</feature>
<evidence type="ECO:0000256" key="1">
    <source>
        <dbReference type="SAM" id="MobiDB-lite"/>
    </source>
</evidence>
<feature type="transmembrane region" description="Helical" evidence="2">
    <location>
        <begin position="221"/>
        <end position="240"/>
    </location>
</feature>
<dbReference type="Proteomes" id="UP000518206">
    <property type="component" value="Unassembled WGS sequence"/>
</dbReference>
<dbReference type="InterPro" id="IPR050879">
    <property type="entry name" value="Acyltransferase_3"/>
</dbReference>
<sequence length="424" mass="45423">MSVSPTAAPRGTDRLRQLDGLRGIAAVVVVLHHSLLLFPRFADTYLSNGQVPVAGSVLWWFTATPLKLLTAGGEAVTVFFVMSGIVLTLPVLSRGGFDWVAYYPRRVVRLYLPAIASVLFATLLFALVAQPVLPELSSWVNRVAVNDLTVQRVLLATDLLFGDVVVNNPLWSLRWEVLFSLALPVFLGVALLARRRPVAGILLTCVLAGFGGFFHNQSLSYLPAFLVGAIIAVALDPLRASAARLSAARGGHVLWALLAAAGAVALVAYWLVRPLADTDATVYGLTIGVSSLGATVLVLVAAFWAPAVRLLTTRFVQWLGVISFSLYLVHVPIALTAVHVLGGARWKWAMLATVVLAVAVAVLFTRFVEKPSHQLSKRVGAAVSARLDALQRDLAQSRAQQQDAPDREGAQRSGGPEVPAEARV</sequence>
<protein>
    <submittedName>
        <fullName evidence="4">Peptidoglycan/LPS O-acetylase OafA/YrhL</fullName>
    </submittedName>
</protein>
<feature type="transmembrane region" description="Helical" evidence="2">
    <location>
        <begin position="348"/>
        <end position="368"/>
    </location>
</feature>
<feature type="transmembrane region" description="Helical" evidence="2">
    <location>
        <begin position="198"/>
        <end position="215"/>
    </location>
</feature>
<feature type="transmembrane region" description="Helical" evidence="2">
    <location>
        <begin position="20"/>
        <end position="38"/>
    </location>
</feature>
<dbReference type="Pfam" id="PF01757">
    <property type="entry name" value="Acyl_transf_3"/>
    <property type="match status" value="1"/>
</dbReference>
<reference evidence="4 5" key="1">
    <citation type="submission" date="2020-08" db="EMBL/GenBank/DDBJ databases">
        <title>The Agave Microbiome: Exploring the role of microbial communities in plant adaptations to desert environments.</title>
        <authorList>
            <person name="Partida-Martinez L.P."/>
        </authorList>
    </citation>
    <scope>NUCLEOTIDE SEQUENCE [LARGE SCALE GENOMIC DNA]</scope>
    <source>
        <strain evidence="4 5">RAS26</strain>
    </source>
</reference>
<comment type="caution">
    <text evidence="4">The sequence shown here is derived from an EMBL/GenBank/DDBJ whole genome shotgun (WGS) entry which is preliminary data.</text>
</comment>
<feature type="transmembrane region" description="Helical" evidence="2">
    <location>
        <begin position="283"/>
        <end position="306"/>
    </location>
</feature>
<name>A0A7W4YDL6_9CELL</name>
<keyword evidence="2" id="KW-1133">Transmembrane helix</keyword>
<dbReference type="PANTHER" id="PTHR23028">
    <property type="entry name" value="ACETYLTRANSFERASE"/>
    <property type="match status" value="1"/>
</dbReference>
<feature type="region of interest" description="Disordered" evidence="1">
    <location>
        <begin position="394"/>
        <end position="424"/>
    </location>
</feature>
<proteinExistence type="predicted"/>